<organism evidence="2 3">
    <name type="scientific">Streptomyces kanasensis</name>
    <dbReference type="NCBI Taxonomy" id="936756"/>
    <lineage>
        <taxon>Bacteria</taxon>
        <taxon>Bacillati</taxon>
        <taxon>Actinomycetota</taxon>
        <taxon>Actinomycetes</taxon>
        <taxon>Kitasatosporales</taxon>
        <taxon>Streptomycetaceae</taxon>
        <taxon>Streptomyces</taxon>
    </lineage>
</organism>
<proteinExistence type="predicted"/>
<evidence type="ECO:0000259" key="1">
    <source>
        <dbReference type="Pfam" id="PF13340"/>
    </source>
</evidence>
<gene>
    <name evidence="2" type="ORF">ATE80_16440</name>
</gene>
<accession>A0A100Y4V7</accession>
<keyword evidence="3" id="KW-1185">Reference proteome</keyword>
<evidence type="ECO:0000313" key="3">
    <source>
        <dbReference type="Proteomes" id="UP000054011"/>
    </source>
</evidence>
<sequence>MRDRRQVVNGILWKMSTGATWRDLPERCGPWKTAYERFRHWSADGTGDRLLAHVQQHSHAVGQVDRTGASPDPPDRVVTDKPGGPGCVRLLHGAGRVLSTRARRERTGLVSRDRQLARLVGVTSTRGIFRVVAVR</sequence>
<dbReference type="Pfam" id="PF13340">
    <property type="entry name" value="DUF4096"/>
    <property type="match status" value="1"/>
</dbReference>
<name>A0A100Y4V7_9ACTN</name>
<comment type="caution">
    <text evidence="2">The sequence shown here is derived from an EMBL/GenBank/DDBJ whole genome shotgun (WGS) entry which is preliminary data.</text>
</comment>
<dbReference type="PANTHER" id="PTHR46637:SF1">
    <property type="entry name" value="BLL5188 PROTEIN"/>
    <property type="match status" value="1"/>
</dbReference>
<protein>
    <recommendedName>
        <fullName evidence="1">Insertion element IS402-like domain-containing protein</fullName>
    </recommendedName>
</protein>
<dbReference type="EMBL" id="LNSV01000039">
    <property type="protein sequence ID" value="KUH37737.1"/>
    <property type="molecule type" value="Genomic_DNA"/>
</dbReference>
<dbReference type="InterPro" id="IPR025161">
    <property type="entry name" value="IS402-like_dom"/>
</dbReference>
<dbReference type="Proteomes" id="UP000054011">
    <property type="component" value="Unassembled WGS sequence"/>
</dbReference>
<dbReference type="AlphaFoldDB" id="A0A100Y4V7"/>
<dbReference type="STRING" id="936756.ATE80_16440"/>
<dbReference type="InterPro" id="IPR052909">
    <property type="entry name" value="Transposase_6_like"/>
</dbReference>
<evidence type="ECO:0000313" key="2">
    <source>
        <dbReference type="EMBL" id="KUH37737.1"/>
    </source>
</evidence>
<reference evidence="2 3" key="1">
    <citation type="submission" date="2015-11" db="EMBL/GenBank/DDBJ databases">
        <title>Genome-wide analysis reveals the secondary metabolome in Streptomyces kanasensis ZX01.</title>
        <authorList>
            <person name="Zhang G."/>
            <person name="Han L."/>
            <person name="Feng J."/>
            <person name="Zhang X."/>
        </authorList>
    </citation>
    <scope>NUCLEOTIDE SEQUENCE [LARGE SCALE GENOMIC DNA]</scope>
    <source>
        <strain evidence="2 3">ZX01</strain>
    </source>
</reference>
<feature type="domain" description="Insertion element IS402-like" evidence="1">
    <location>
        <begin position="3"/>
        <end position="50"/>
    </location>
</feature>
<dbReference type="PANTHER" id="PTHR46637">
    <property type="entry name" value="TIS1421-TRANSPOSASE PROTEIN A"/>
    <property type="match status" value="1"/>
</dbReference>